<proteinExistence type="predicted"/>
<protein>
    <submittedName>
        <fullName evidence="1">Uncharacterized protein</fullName>
    </submittedName>
</protein>
<comment type="caution">
    <text evidence="1">The sequence shown here is derived from an EMBL/GenBank/DDBJ whole genome shotgun (WGS) entry which is preliminary data.</text>
</comment>
<dbReference type="AlphaFoldDB" id="A0A0F9FRG2"/>
<organism evidence="1">
    <name type="scientific">marine sediment metagenome</name>
    <dbReference type="NCBI Taxonomy" id="412755"/>
    <lineage>
        <taxon>unclassified sequences</taxon>
        <taxon>metagenomes</taxon>
        <taxon>ecological metagenomes</taxon>
    </lineage>
</organism>
<gene>
    <name evidence="1" type="ORF">LCGC14_2273170</name>
</gene>
<name>A0A0F9FRG2_9ZZZZ</name>
<reference evidence="1" key="1">
    <citation type="journal article" date="2015" name="Nature">
        <title>Complex archaea that bridge the gap between prokaryotes and eukaryotes.</title>
        <authorList>
            <person name="Spang A."/>
            <person name="Saw J.H."/>
            <person name="Jorgensen S.L."/>
            <person name="Zaremba-Niedzwiedzka K."/>
            <person name="Martijn J."/>
            <person name="Lind A.E."/>
            <person name="van Eijk R."/>
            <person name="Schleper C."/>
            <person name="Guy L."/>
            <person name="Ettema T.J."/>
        </authorList>
    </citation>
    <scope>NUCLEOTIDE SEQUENCE</scope>
</reference>
<dbReference type="EMBL" id="LAZR01031468">
    <property type="protein sequence ID" value="KKL53667.1"/>
    <property type="molecule type" value="Genomic_DNA"/>
</dbReference>
<sequence length="156" mass="17177">MMSTENPFDDEPQGADDTLILSGAAEFIRRLAEIEDELGRRGANKLLTEQKKLKDALKKDMLAQGSSEAFDEISGYEAVLIPRRSDVYDMTRLQEILTDAQRERYIRLAVDIDALKGGIDSGDVSRAALERAGAVSKVSGGSPALYVRERKAEETV</sequence>
<evidence type="ECO:0000313" key="1">
    <source>
        <dbReference type="EMBL" id="KKL53667.1"/>
    </source>
</evidence>
<accession>A0A0F9FRG2</accession>